<dbReference type="OrthoDB" id="5524536at2"/>
<keyword evidence="2" id="KW-0731">Sigma factor</keyword>
<proteinExistence type="predicted"/>
<name>A0A4U1JFQ8_9BACT</name>
<keyword evidence="1" id="KW-0805">Transcription regulation</keyword>
<dbReference type="InterPro" id="IPR039425">
    <property type="entry name" value="RNA_pol_sigma-70-like"/>
</dbReference>
<dbReference type="InterPro" id="IPR013325">
    <property type="entry name" value="RNA_pol_sigma_r2"/>
</dbReference>
<dbReference type="SUPFAM" id="SSF88946">
    <property type="entry name" value="Sigma2 domain of RNA polymerase sigma factors"/>
    <property type="match status" value="1"/>
</dbReference>
<dbReference type="InterPro" id="IPR007627">
    <property type="entry name" value="RNA_pol_sigma70_r2"/>
</dbReference>
<dbReference type="PANTHER" id="PTHR43133:SF8">
    <property type="entry name" value="RNA POLYMERASE SIGMA FACTOR HI_1459-RELATED"/>
    <property type="match status" value="1"/>
</dbReference>
<dbReference type="AlphaFoldDB" id="A0A4U1JFQ8"/>
<keyword evidence="3" id="KW-0238">DNA-binding</keyword>
<reference evidence="6 7" key="1">
    <citation type="submission" date="2019-04" db="EMBL/GenBank/DDBJ databases">
        <authorList>
            <person name="Li Y."/>
            <person name="Wang J."/>
        </authorList>
    </citation>
    <scope>NUCLEOTIDE SEQUENCE [LARGE SCALE GENOMIC DNA]</scope>
    <source>
        <strain evidence="6 7">DSM 14668</strain>
    </source>
</reference>
<dbReference type="GO" id="GO:0016987">
    <property type="term" value="F:sigma factor activity"/>
    <property type="evidence" value="ECO:0007669"/>
    <property type="project" value="UniProtKB-KW"/>
</dbReference>
<evidence type="ECO:0000256" key="4">
    <source>
        <dbReference type="ARBA" id="ARBA00023163"/>
    </source>
</evidence>
<dbReference type="GO" id="GO:0006352">
    <property type="term" value="P:DNA-templated transcription initiation"/>
    <property type="evidence" value="ECO:0007669"/>
    <property type="project" value="InterPro"/>
</dbReference>
<evidence type="ECO:0000313" key="6">
    <source>
        <dbReference type="EMBL" id="TKD10122.1"/>
    </source>
</evidence>
<dbReference type="NCBIfam" id="TIGR02937">
    <property type="entry name" value="sigma70-ECF"/>
    <property type="match status" value="1"/>
</dbReference>
<protein>
    <submittedName>
        <fullName evidence="6">Sigma-70 family RNA polymerase sigma factor</fullName>
    </submittedName>
</protein>
<evidence type="ECO:0000256" key="2">
    <source>
        <dbReference type="ARBA" id="ARBA00023082"/>
    </source>
</evidence>
<sequence>MDRPRRALRARASPRMDADKRRTIDVDIRRLAEGGDIGAATSVALRAYGPEIFEFVAALHRNETDASEVFSLFAEKLWKSLPSFRWDASFRTWAYAVARTSSLDFRRAEKRRAARVVPLPESSSLSAIEAEVRTVTRSYLRTERRDRFAELRARLPPEEQELLMLRVDRQLSWDDLAVVLHGEDAPPLGADERKRAAARLRKRFQHLKEKLYEMGRREGLVGDE</sequence>
<keyword evidence="7" id="KW-1185">Reference proteome</keyword>
<comment type="caution">
    <text evidence="6">The sequence shown here is derived from an EMBL/GenBank/DDBJ whole genome shotgun (WGS) entry which is preliminary data.</text>
</comment>
<dbReference type="InterPro" id="IPR014284">
    <property type="entry name" value="RNA_pol_sigma-70_dom"/>
</dbReference>
<evidence type="ECO:0000256" key="1">
    <source>
        <dbReference type="ARBA" id="ARBA00023015"/>
    </source>
</evidence>
<dbReference type="Proteomes" id="UP000309215">
    <property type="component" value="Unassembled WGS sequence"/>
</dbReference>
<organism evidence="6 7">
    <name type="scientific">Polyangium fumosum</name>
    <dbReference type="NCBI Taxonomy" id="889272"/>
    <lineage>
        <taxon>Bacteria</taxon>
        <taxon>Pseudomonadati</taxon>
        <taxon>Myxococcota</taxon>
        <taxon>Polyangia</taxon>
        <taxon>Polyangiales</taxon>
        <taxon>Polyangiaceae</taxon>
        <taxon>Polyangium</taxon>
    </lineage>
</organism>
<feature type="domain" description="RNA polymerase sigma-70 region 2" evidence="5">
    <location>
        <begin position="46"/>
        <end position="112"/>
    </location>
</feature>
<dbReference type="EMBL" id="SSMQ01000007">
    <property type="protein sequence ID" value="TKD10122.1"/>
    <property type="molecule type" value="Genomic_DNA"/>
</dbReference>
<evidence type="ECO:0000259" key="5">
    <source>
        <dbReference type="Pfam" id="PF04542"/>
    </source>
</evidence>
<dbReference type="Pfam" id="PF04542">
    <property type="entry name" value="Sigma70_r2"/>
    <property type="match status" value="1"/>
</dbReference>
<evidence type="ECO:0000256" key="3">
    <source>
        <dbReference type="ARBA" id="ARBA00023125"/>
    </source>
</evidence>
<dbReference type="Gene3D" id="1.10.1740.10">
    <property type="match status" value="1"/>
</dbReference>
<evidence type="ECO:0000313" key="7">
    <source>
        <dbReference type="Proteomes" id="UP000309215"/>
    </source>
</evidence>
<keyword evidence="4" id="KW-0804">Transcription</keyword>
<dbReference type="PANTHER" id="PTHR43133">
    <property type="entry name" value="RNA POLYMERASE ECF-TYPE SIGMA FACTO"/>
    <property type="match status" value="1"/>
</dbReference>
<gene>
    <name evidence="6" type="ORF">E8A74_08875</name>
</gene>
<dbReference type="GO" id="GO:0003677">
    <property type="term" value="F:DNA binding"/>
    <property type="evidence" value="ECO:0007669"/>
    <property type="project" value="UniProtKB-KW"/>
</dbReference>
<accession>A0A4U1JFQ8</accession>